<dbReference type="Proteomes" id="UP000617531">
    <property type="component" value="Unassembled WGS sequence"/>
</dbReference>
<evidence type="ECO:0000256" key="7">
    <source>
        <dbReference type="SAM" id="Phobius"/>
    </source>
</evidence>
<dbReference type="InterPro" id="IPR036259">
    <property type="entry name" value="MFS_trans_sf"/>
</dbReference>
<sequence length="408" mass="43238">MKFGAFRARWYKSYLTGGSLLMAGDNAEHAITYLVMWQLFESPLLAGFAVVSHWLPHLLFSIPFGTLADRFDCRRIIQISLGLFVVASLTWGVLLLNEALQPWHCVVLLVVHGFASALWHPANQVMLYDMVGEKDLPSAVRLMATGLSLGMLVGPAAGAALLFTIGPAWGMFVNTLFYVPFLIHLTLSPFDGHQRRAAGVIPRVRLRELLATIRDLPRFPNILLVIVLQGAVGLLIGVALMPLLPEFGELLGQVESGLGYGLLLVAMSVGAVSGGLLLESVGRLRATPLVSALSELVFAACVLGFALSRVFPLSLALLVVAGAASILSLSTSQTVVQLEAPPEQRGRFVGAFNTTNMGFRVGSGVLLAILGGLVGIPTAVALAAGTLVLVCIALAAVAARLRAAHPPV</sequence>
<feature type="transmembrane region" description="Helical" evidence="7">
    <location>
        <begin position="222"/>
        <end position="245"/>
    </location>
</feature>
<reference evidence="9" key="1">
    <citation type="journal article" date="2014" name="Int. J. Syst. Evol. Microbiol.">
        <title>Complete genome sequence of Corynebacterium casei LMG S-19264T (=DSM 44701T), isolated from a smear-ripened cheese.</title>
        <authorList>
            <consortium name="US DOE Joint Genome Institute (JGI-PGF)"/>
            <person name="Walter F."/>
            <person name="Albersmeier A."/>
            <person name="Kalinowski J."/>
            <person name="Ruckert C."/>
        </authorList>
    </citation>
    <scope>NUCLEOTIDE SEQUENCE</scope>
    <source>
        <strain evidence="9">CGMCC 1.16548</strain>
    </source>
</reference>
<dbReference type="PANTHER" id="PTHR23513">
    <property type="entry name" value="INTEGRAL MEMBRANE EFFLUX PROTEIN-RELATED"/>
    <property type="match status" value="1"/>
</dbReference>
<keyword evidence="3" id="KW-1003">Cell membrane</keyword>
<feature type="transmembrane region" description="Helical" evidence="7">
    <location>
        <begin position="382"/>
        <end position="401"/>
    </location>
</feature>
<protein>
    <submittedName>
        <fullName evidence="9">MFS transporter</fullName>
    </submittedName>
</protein>
<feature type="transmembrane region" description="Helical" evidence="7">
    <location>
        <begin position="313"/>
        <end position="336"/>
    </location>
</feature>
<evidence type="ECO:0000259" key="8">
    <source>
        <dbReference type="PROSITE" id="PS50850"/>
    </source>
</evidence>
<organism evidence="9 10">
    <name type="scientific">Pseudolysinimonas yzui</name>
    <dbReference type="NCBI Taxonomy" id="2708254"/>
    <lineage>
        <taxon>Bacteria</taxon>
        <taxon>Bacillati</taxon>
        <taxon>Actinomycetota</taxon>
        <taxon>Actinomycetes</taxon>
        <taxon>Micrococcales</taxon>
        <taxon>Microbacteriaceae</taxon>
        <taxon>Pseudolysinimonas</taxon>
    </lineage>
</organism>
<dbReference type="GO" id="GO:0022857">
    <property type="term" value="F:transmembrane transporter activity"/>
    <property type="evidence" value="ECO:0007669"/>
    <property type="project" value="InterPro"/>
</dbReference>
<dbReference type="Pfam" id="PF05977">
    <property type="entry name" value="MFS_3"/>
    <property type="match status" value="1"/>
</dbReference>
<comment type="subcellular location">
    <subcellularLocation>
        <location evidence="1">Cell membrane</location>
        <topology evidence="1">Multi-pass membrane protein</topology>
    </subcellularLocation>
</comment>
<proteinExistence type="predicted"/>
<dbReference type="AlphaFoldDB" id="A0A8J3GRS5"/>
<dbReference type="GO" id="GO:0005886">
    <property type="term" value="C:plasma membrane"/>
    <property type="evidence" value="ECO:0007669"/>
    <property type="project" value="UniProtKB-SubCell"/>
</dbReference>
<reference evidence="9" key="2">
    <citation type="submission" date="2020-09" db="EMBL/GenBank/DDBJ databases">
        <authorList>
            <person name="Sun Q."/>
            <person name="Zhou Y."/>
        </authorList>
    </citation>
    <scope>NUCLEOTIDE SEQUENCE</scope>
    <source>
        <strain evidence="9">CGMCC 1.16548</strain>
    </source>
</reference>
<feature type="transmembrane region" description="Helical" evidence="7">
    <location>
        <begin position="76"/>
        <end position="94"/>
    </location>
</feature>
<evidence type="ECO:0000256" key="1">
    <source>
        <dbReference type="ARBA" id="ARBA00004651"/>
    </source>
</evidence>
<dbReference type="CDD" id="cd06173">
    <property type="entry name" value="MFS_MefA_like"/>
    <property type="match status" value="1"/>
</dbReference>
<keyword evidence="2" id="KW-0813">Transport</keyword>
<keyword evidence="5 7" id="KW-1133">Transmembrane helix</keyword>
<evidence type="ECO:0000313" key="10">
    <source>
        <dbReference type="Proteomes" id="UP000617531"/>
    </source>
</evidence>
<evidence type="ECO:0000313" key="9">
    <source>
        <dbReference type="EMBL" id="GHF20281.1"/>
    </source>
</evidence>
<feature type="transmembrane region" description="Helical" evidence="7">
    <location>
        <begin position="169"/>
        <end position="187"/>
    </location>
</feature>
<feature type="transmembrane region" description="Helical" evidence="7">
    <location>
        <begin position="100"/>
        <end position="119"/>
    </location>
</feature>
<feature type="transmembrane region" description="Helical" evidence="7">
    <location>
        <begin position="257"/>
        <end position="277"/>
    </location>
</feature>
<accession>A0A8J3GRS5</accession>
<keyword evidence="6 7" id="KW-0472">Membrane</keyword>
<dbReference type="Gene3D" id="1.20.1250.20">
    <property type="entry name" value="MFS general substrate transporter like domains"/>
    <property type="match status" value="1"/>
</dbReference>
<evidence type="ECO:0000256" key="4">
    <source>
        <dbReference type="ARBA" id="ARBA00022692"/>
    </source>
</evidence>
<dbReference type="PROSITE" id="PS50850">
    <property type="entry name" value="MFS"/>
    <property type="match status" value="1"/>
</dbReference>
<dbReference type="InterPro" id="IPR020846">
    <property type="entry name" value="MFS_dom"/>
</dbReference>
<dbReference type="EMBL" id="BNAI01000004">
    <property type="protein sequence ID" value="GHF20281.1"/>
    <property type="molecule type" value="Genomic_DNA"/>
</dbReference>
<keyword evidence="10" id="KW-1185">Reference proteome</keyword>
<keyword evidence="4 7" id="KW-0812">Transmembrane</keyword>
<evidence type="ECO:0000256" key="3">
    <source>
        <dbReference type="ARBA" id="ARBA00022475"/>
    </source>
</evidence>
<evidence type="ECO:0000256" key="6">
    <source>
        <dbReference type="ARBA" id="ARBA00023136"/>
    </source>
</evidence>
<feature type="transmembrane region" description="Helical" evidence="7">
    <location>
        <begin position="140"/>
        <end position="163"/>
    </location>
</feature>
<dbReference type="InterPro" id="IPR010290">
    <property type="entry name" value="TM_effector"/>
</dbReference>
<dbReference type="RefSeq" id="WP_191283513.1">
    <property type="nucleotide sequence ID" value="NZ_BNAI01000004.1"/>
</dbReference>
<feature type="transmembrane region" description="Helical" evidence="7">
    <location>
        <begin position="357"/>
        <end position="376"/>
    </location>
</feature>
<name>A0A8J3GRS5_9MICO</name>
<comment type="caution">
    <text evidence="9">The sequence shown here is derived from an EMBL/GenBank/DDBJ whole genome shotgun (WGS) entry which is preliminary data.</text>
</comment>
<feature type="transmembrane region" description="Helical" evidence="7">
    <location>
        <begin position="289"/>
        <end position="307"/>
    </location>
</feature>
<evidence type="ECO:0000256" key="5">
    <source>
        <dbReference type="ARBA" id="ARBA00022989"/>
    </source>
</evidence>
<dbReference type="PANTHER" id="PTHR23513:SF11">
    <property type="entry name" value="STAPHYLOFERRIN A TRANSPORTER"/>
    <property type="match status" value="1"/>
</dbReference>
<gene>
    <name evidence="9" type="ORF">GCM10011600_21530</name>
</gene>
<dbReference type="SUPFAM" id="SSF103473">
    <property type="entry name" value="MFS general substrate transporter"/>
    <property type="match status" value="1"/>
</dbReference>
<feature type="domain" description="Major facilitator superfamily (MFS) profile" evidence="8">
    <location>
        <begin position="1"/>
        <end position="402"/>
    </location>
</feature>
<evidence type="ECO:0000256" key="2">
    <source>
        <dbReference type="ARBA" id="ARBA00022448"/>
    </source>
</evidence>